<keyword evidence="2" id="KW-0596">Phosphopantetheine</keyword>
<dbReference type="Gene3D" id="3.40.50.1820">
    <property type="entry name" value="alpha/beta hydrolase"/>
    <property type="match status" value="1"/>
</dbReference>
<dbReference type="Gene3D" id="3.40.366.10">
    <property type="entry name" value="Malonyl-Coenzyme A Acyl Carrier Protein, domain 2"/>
    <property type="match status" value="2"/>
</dbReference>
<dbReference type="InterPro" id="IPR014043">
    <property type="entry name" value="Acyl_transferase_dom"/>
</dbReference>
<dbReference type="Pfam" id="PF02801">
    <property type="entry name" value="Ketoacyl-synt_C"/>
    <property type="match status" value="1"/>
</dbReference>
<dbReference type="GO" id="GO:0004312">
    <property type="term" value="F:fatty acid synthase activity"/>
    <property type="evidence" value="ECO:0007669"/>
    <property type="project" value="TreeGrafter"/>
</dbReference>
<accession>A0A450S3Z7</accession>
<dbReference type="GO" id="GO:0005737">
    <property type="term" value="C:cytoplasm"/>
    <property type="evidence" value="ECO:0007669"/>
    <property type="project" value="TreeGrafter"/>
</dbReference>
<dbReference type="PROSITE" id="PS50075">
    <property type="entry name" value="CARRIER"/>
    <property type="match status" value="1"/>
</dbReference>
<dbReference type="SUPFAM" id="SSF53474">
    <property type="entry name" value="alpha/beta-Hydrolases"/>
    <property type="match status" value="1"/>
</dbReference>
<dbReference type="InterPro" id="IPR001031">
    <property type="entry name" value="Thioesterase"/>
</dbReference>
<dbReference type="InterPro" id="IPR014031">
    <property type="entry name" value="Ketoacyl_synth_C"/>
</dbReference>
<dbReference type="SUPFAM" id="SSF52151">
    <property type="entry name" value="FabD/lysophospholipase-like"/>
    <property type="match status" value="1"/>
</dbReference>
<dbReference type="GO" id="GO:0006633">
    <property type="term" value="P:fatty acid biosynthetic process"/>
    <property type="evidence" value="ECO:0007669"/>
    <property type="project" value="TreeGrafter"/>
</dbReference>
<gene>
    <name evidence="8" type="ORF">BECKFW1821A_GA0114235_10134</name>
</gene>
<dbReference type="SUPFAM" id="SSF88723">
    <property type="entry name" value="PIN domain-like"/>
    <property type="match status" value="1"/>
</dbReference>
<dbReference type="CDD" id="cd00833">
    <property type="entry name" value="PKS"/>
    <property type="match status" value="1"/>
</dbReference>
<evidence type="ECO:0000259" key="7">
    <source>
        <dbReference type="PROSITE" id="PS52004"/>
    </source>
</evidence>
<evidence type="ECO:0000256" key="2">
    <source>
        <dbReference type="ARBA" id="ARBA00022450"/>
    </source>
</evidence>
<evidence type="ECO:0000256" key="4">
    <source>
        <dbReference type="ARBA" id="ARBA00022679"/>
    </source>
</evidence>
<dbReference type="NCBIfam" id="TIGR00305">
    <property type="entry name" value="putative toxin-antitoxin system toxin component, PIN family"/>
    <property type="match status" value="1"/>
</dbReference>
<comment type="cofactor">
    <cofactor evidence="1">
        <name>pantetheine 4'-phosphate</name>
        <dbReference type="ChEBI" id="CHEBI:47942"/>
    </cofactor>
</comment>
<dbReference type="Gene3D" id="1.10.1200.10">
    <property type="entry name" value="ACP-like"/>
    <property type="match status" value="1"/>
</dbReference>
<evidence type="ECO:0000256" key="1">
    <source>
        <dbReference type="ARBA" id="ARBA00001957"/>
    </source>
</evidence>
<dbReference type="InterPro" id="IPR029060">
    <property type="entry name" value="PIN-like_dom_sf"/>
</dbReference>
<dbReference type="Pfam" id="PF00975">
    <property type="entry name" value="Thioesterase"/>
    <property type="match status" value="1"/>
</dbReference>
<dbReference type="PANTHER" id="PTHR43775">
    <property type="entry name" value="FATTY ACID SYNTHASE"/>
    <property type="match status" value="1"/>
</dbReference>
<dbReference type="InterPro" id="IPR001227">
    <property type="entry name" value="Ac_transferase_dom_sf"/>
</dbReference>
<dbReference type="SMART" id="SM00827">
    <property type="entry name" value="PKS_AT"/>
    <property type="match status" value="1"/>
</dbReference>
<dbReference type="InterPro" id="IPR016035">
    <property type="entry name" value="Acyl_Trfase/lysoPLipase"/>
</dbReference>
<sequence>MRIEHRLVIDTNLYVSALLNDKGVPNRLVQYVIDKTILLFSFDTLLELYSVLMRPKFDRYVSPKDRSEHFRLIHQNATLVVLESISYIEAHGTGTRLGDPIEVKALTQTFRLHTRKNGFCAIGSVKTNIGHADAAAGVAGLIKTVLSLQHHRIPPNLHFKTPNPEIDFAGSPFYVNAALADWETGDGLRRAGVSSFGIGGTNAHVIVEEAPIREPSGTSRDWQLLVLSAKTETALDALTERLTMYLARNPDTNLANVAYTLSEGRKALEYRRMVVCREVGDAKDALKRNGTEDPPNGTRETKSVLMTVGNALRGVPQTPETPRGGTPRRAFPTAKWSSTDGNGDETPEWSSMDGNGNEQETLDQTVTTQPALFVTEYALARLWMSWGVEPEAMIGHSMGEYVAACLATLARRPSDKAAPQVVLSSLRHRESDQSDVEFLLGTLGKLWLSGGKVDWSEFYANERRYRLPLPTYPFERQRYWIDPPGTRQSAARDALPEVESSVKAEEADAGPRHARSNLMGIAYVAPRNDLEQTIAEVWGKSLGIEQVGIHDDFFQLGGSPLLAVQLIGRLREILKIDLPNHSLLTTPTVMALAESIAKMTDEEPERQLPSNLIEMQAGSRERRPLFLVHPAGGHVYFYRDLIHHLDPERPVYGIQAQETDGKSEPITRVEKMAARYIEIVRTRQPKEPYALGGASFGGMVAFEMARQLHASGEAVPVLVMIDTPGPGHVQAKKKSETDTEILAHFLIMGGNISVTAQELEKLAPDEQLRYFLEEQKKREVELMPDVDMADVRHFLSIFRTNLQMTWDYRPSAYPGKAVFFRAMEKTEFNPTNPERAWVDLVQGGLAVIDVPGNHITMNEPPNVRVIAERLKIYLSVGSEGELI</sequence>
<dbReference type="Gene3D" id="3.30.70.3290">
    <property type="match status" value="1"/>
</dbReference>
<evidence type="ECO:0000256" key="5">
    <source>
        <dbReference type="SAM" id="MobiDB-lite"/>
    </source>
</evidence>
<dbReference type="InterPro" id="IPR036736">
    <property type="entry name" value="ACP-like_sf"/>
</dbReference>
<feature type="region of interest" description="Disordered" evidence="5">
    <location>
        <begin position="313"/>
        <end position="362"/>
    </location>
</feature>
<feature type="compositionally biased region" description="Basic and acidic residues" evidence="5">
    <location>
        <begin position="500"/>
        <end position="511"/>
    </location>
</feature>
<proteinExistence type="predicted"/>
<dbReference type="PANTHER" id="PTHR43775:SF51">
    <property type="entry name" value="INACTIVE PHENOLPHTHIOCEROL SYNTHESIS POLYKETIDE SYNTHASE TYPE I PKS1-RELATED"/>
    <property type="match status" value="1"/>
</dbReference>
<dbReference type="InterPro" id="IPR002716">
    <property type="entry name" value="PIN_dom"/>
</dbReference>
<dbReference type="FunFam" id="1.10.1200.10:FF:000005">
    <property type="entry name" value="Nonribosomal peptide synthetase 1"/>
    <property type="match status" value="1"/>
</dbReference>
<dbReference type="Pfam" id="PF13470">
    <property type="entry name" value="PIN_3"/>
    <property type="match status" value="1"/>
</dbReference>
<dbReference type="EMBL" id="CAADEW010000013">
    <property type="protein sequence ID" value="VFJ46461.1"/>
    <property type="molecule type" value="Genomic_DNA"/>
</dbReference>
<keyword evidence="4" id="KW-0808">Transferase</keyword>
<dbReference type="Gene3D" id="1.10.1240.100">
    <property type="match status" value="1"/>
</dbReference>
<evidence type="ECO:0000256" key="3">
    <source>
        <dbReference type="ARBA" id="ARBA00022553"/>
    </source>
</evidence>
<dbReference type="GO" id="GO:0005886">
    <property type="term" value="C:plasma membrane"/>
    <property type="evidence" value="ECO:0007669"/>
    <property type="project" value="TreeGrafter"/>
</dbReference>
<dbReference type="InterPro" id="IPR009081">
    <property type="entry name" value="PP-bd_ACP"/>
</dbReference>
<dbReference type="InterPro" id="IPR029058">
    <property type="entry name" value="AB_hydrolase_fold"/>
</dbReference>
<dbReference type="Gene3D" id="3.40.47.10">
    <property type="match status" value="1"/>
</dbReference>
<dbReference type="Pfam" id="PF00550">
    <property type="entry name" value="PP-binding"/>
    <property type="match status" value="1"/>
</dbReference>
<dbReference type="InterPro" id="IPR016039">
    <property type="entry name" value="Thiolase-like"/>
</dbReference>
<dbReference type="InterPro" id="IPR002850">
    <property type="entry name" value="PIN_toxin-like"/>
</dbReference>
<dbReference type="InterPro" id="IPR020841">
    <property type="entry name" value="PKS_Beta-ketoAc_synthase_dom"/>
</dbReference>
<dbReference type="AlphaFoldDB" id="A0A450S3Z7"/>
<organism evidence="8">
    <name type="scientific">Candidatus Kentrum sp. FW</name>
    <dbReference type="NCBI Taxonomy" id="2126338"/>
    <lineage>
        <taxon>Bacteria</taxon>
        <taxon>Pseudomonadati</taxon>
        <taxon>Pseudomonadota</taxon>
        <taxon>Gammaproteobacteria</taxon>
        <taxon>Candidatus Kentrum</taxon>
    </lineage>
</organism>
<dbReference type="InterPro" id="IPR050091">
    <property type="entry name" value="PKS_NRPS_Biosynth_Enz"/>
</dbReference>
<name>A0A450S3Z7_9GAMM</name>
<dbReference type="Pfam" id="PF00698">
    <property type="entry name" value="Acyl_transf_1"/>
    <property type="match status" value="1"/>
</dbReference>
<dbReference type="GO" id="GO:0071770">
    <property type="term" value="P:DIM/DIP cell wall layer assembly"/>
    <property type="evidence" value="ECO:0007669"/>
    <property type="project" value="TreeGrafter"/>
</dbReference>
<protein>
    <submittedName>
        <fullName evidence="8">Putative toxin-antitoxin system toxin component, PIN family</fullName>
    </submittedName>
</protein>
<feature type="compositionally biased region" description="Polar residues" evidence="5">
    <location>
        <begin position="348"/>
        <end position="362"/>
    </location>
</feature>
<reference evidence="8" key="1">
    <citation type="submission" date="2019-02" db="EMBL/GenBank/DDBJ databases">
        <authorList>
            <person name="Gruber-Vodicka R. H."/>
            <person name="Seah K. B. B."/>
        </authorList>
    </citation>
    <scope>NUCLEOTIDE SEQUENCE</scope>
    <source>
        <strain evidence="8">BECK_BZ15</strain>
    </source>
</reference>
<feature type="domain" description="Ketosynthase family 3 (KS3)" evidence="7">
    <location>
        <begin position="1"/>
        <end position="209"/>
    </location>
</feature>
<evidence type="ECO:0000313" key="8">
    <source>
        <dbReference type="EMBL" id="VFJ46461.1"/>
    </source>
</evidence>
<feature type="domain" description="Carrier" evidence="6">
    <location>
        <begin position="525"/>
        <end position="600"/>
    </location>
</feature>
<dbReference type="SMART" id="SM00825">
    <property type="entry name" value="PKS_KS"/>
    <property type="match status" value="1"/>
</dbReference>
<evidence type="ECO:0000259" key="6">
    <source>
        <dbReference type="PROSITE" id="PS50075"/>
    </source>
</evidence>
<keyword evidence="3" id="KW-0597">Phosphoprotein</keyword>
<feature type="region of interest" description="Disordered" evidence="5">
    <location>
        <begin position="487"/>
        <end position="511"/>
    </location>
</feature>
<dbReference type="PROSITE" id="PS52004">
    <property type="entry name" value="KS3_2"/>
    <property type="match status" value="1"/>
</dbReference>
<dbReference type="SUPFAM" id="SSF53901">
    <property type="entry name" value="Thiolase-like"/>
    <property type="match status" value="1"/>
</dbReference>
<dbReference type="SUPFAM" id="SSF47336">
    <property type="entry name" value="ACP-like"/>
    <property type="match status" value="1"/>
</dbReference>
<dbReference type="Pfam" id="PF22621">
    <property type="entry name" value="CurL-like_PKS_C"/>
    <property type="match status" value="1"/>
</dbReference>